<protein>
    <recommendedName>
        <fullName evidence="3">LysM domain-containing protein</fullName>
    </recommendedName>
</protein>
<dbReference type="EMBL" id="BONF01000028">
    <property type="protein sequence ID" value="GIF83270.1"/>
    <property type="molecule type" value="Genomic_DNA"/>
</dbReference>
<keyword evidence="2" id="KW-0812">Transmembrane</keyword>
<comment type="caution">
    <text evidence="4">The sequence shown here is derived from an EMBL/GenBank/DDBJ whole genome shotgun (WGS) entry which is preliminary data.</text>
</comment>
<feature type="compositionally biased region" description="Pro residues" evidence="1">
    <location>
        <begin position="302"/>
        <end position="327"/>
    </location>
</feature>
<dbReference type="PROSITE" id="PS51782">
    <property type="entry name" value="LYSM"/>
    <property type="match status" value="1"/>
</dbReference>
<dbReference type="SMART" id="SM00257">
    <property type="entry name" value="LysM"/>
    <property type="match status" value="1"/>
</dbReference>
<reference evidence="4 5" key="1">
    <citation type="submission" date="2021-01" db="EMBL/GenBank/DDBJ databases">
        <title>Whole genome shotgun sequence of Catellatospora bangladeshensis NBRC 107357.</title>
        <authorList>
            <person name="Komaki H."/>
            <person name="Tamura T."/>
        </authorList>
    </citation>
    <scope>NUCLEOTIDE SEQUENCE [LARGE SCALE GENOMIC DNA]</scope>
    <source>
        <strain evidence="4 5">NBRC 107357</strain>
    </source>
</reference>
<sequence length="738" mass="76587">MTDVRRTRPHWTLRLLTGLASLIALTAVIGGVPVALVKFAGNPLPRHVPTLDELGTLLTSPDNGDLFLRALTIAGWIAWATFTLSVLVEIVARLRGRRAIRLPGLGLQQRVAAGLVGALVAVFAGANLAAAAALPAPAPLRAIASVPVAAAPAVVRGDISPWAGPDTATWAAPPVARDTAVWAAPAAPVLAAAPPAAAPPAAVAGVPVARAATAAVQQAPAPARQRVERPVYVVKKGDYLGCIAERFTGDFDRYHQLAALNPKLIKNPDHIEPGWRIVLPVDAHDHGPIRHATGRLLLPAVPETPPAPAPQQPAPEHPTPPPSPSPVAPSASPVAPSPAASTPAASPSGVETPPGVVVPGAAPRPEIPLDETDPGLGQTKVLAAGAGLALATVLAGHLVVRRRIRRLHRLRVGRRRGVGGLRTPVRQARPPRHRAAERLDAGLRQLTAGLRGRAPWEMPDIAAAWEHGGDLAIILAAPCADPPEPFDMQWPNTWSLAGSAWLPDRVDTPSLLPGLLKIGAWPQGGELFVDGERTGLLTLCGDPQRCDDLLRYLAAEAATASWADGAAVTVAGLSGADLRALGSLSDRVRASSSVSDALARISRRAAANAAVLHDSQTADMPTARVNNVTGDAWGIQLLFVADPWGEHTEQLRDLDALLADLGRVGVAVVATHPTSTRWSATISADGGVHMSWLAVTDITACDLTSDRLAAHVAALAEAAEAAARVPVQSGGGARHRLR</sequence>
<gene>
    <name evidence="4" type="ORF">Cba03nite_46190</name>
</gene>
<dbReference type="Proteomes" id="UP000601223">
    <property type="component" value="Unassembled WGS sequence"/>
</dbReference>
<feature type="transmembrane region" description="Helical" evidence="2">
    <location>
        <begin position="12"/>
        <end position="36"/>
    </location>
</feature>
<proteinExistence type="predicted"/>
<organism evidence="4 5">
    <name type="scientific">Catellatospora bangladeshensis</name>
    <dbReference type="NCBI Taxonomy" id="310355"/>
    <lineage>
        <taxon>Bacteria</taxon>
        <taxon>Bacillati</taxon>
        <taxon>Actinomycetota</taxon>
        <taxon>Actinomycetes</taxon>
        <taxon>Micromonosporales</taxon>
        <taxon>Micromonosporaceae</taxon>
        <taxon>Catellatospora</taxon>
    </lineage>
</organism>
<dbReference type="Pfam" id="PF01476">
    <property type="entry name" value="LysM"/>
    <property type="match status" value="1"/>
</dbReference>
<dbReference type="Gene3D" id="3.10.350.10">
    <property type="entry name" value="LysM domain"/>
    <property type="match status" value="1"/>
</dbReference>
<feature type="compositionally biased region" description="Low complexity" evidence="1">
    <location>
        <begin position="328"/>
        <end position="364"/>
    </location>
</feature>
<dbReference type="AlphaFoldDB" id="A0A8J3NM46"/>
<evidence type="ECO:0000256" key="1">
    <source>
        <dbReference type="SAM" id="MobiDB-lite"/>
    </source>
</evidence>
<dbReference type="InterPro" id="IPR036779">
    <property type="entry name" value="LysM_dom_sf"/>
</dbReference>
<feature type="transmembrane region" description="Helical" evidence="2">
    <location>
        <begin position="66"/>
        <end position="91"/>
    </location>
</feature>
<keyword evidence="2" id="KW-1133">Transmembrane helix</keyword>
<accession>A0A8J3NM46</accession>
<dbReference type="RefSeq" id="WP_203749858.1">
    <property type="nucleotide sequence ID" value="NZ_BONF01000028.1"/>
</dbReference>
<feature type="region of interest" description="Disordered" evidence="1">
    <location>
        <begin position="299"/>
        <end position="374"/>
    </location>
</feature>
<evidence type="ECO:0000259" key="3">
    <source>
        <dbReference type="PROSITE" id="PS51782"/>
    </source>
</evidence>
<evidence type="ECO:0000313" key="5">
    <source>
        <dbReference type="Proteomes" id="UP000601223"/>
    </source>
</evidence>
<name>A0A8J3NM46_9ACTN</name>
<dbReference type="CDD" id="cd00118">
    <property type="entry name" value="LysM"/>
    <property type="match status" value="1"/>
</dbReference>
<dbReference type="InterPro" id="IPR018392">
    <property type="entry name" value="LysM"/>
</dbReference>
<keyword evidence="5" id="KW-1185">Reference proteome</keyword>
<feature type="domain" description="LysM" evidence="3">
    <location>
        <begin position="230"/>
        <end position="279"/>
    </location>
</feature>
<keyword evidence="2" id="KW-0472">Membrane</keyword>
<feature type="transmembrane region" description="Helical" evidence="2">
    <location>
        <begin position="111"/>
        <end position="134"/>
    </location>
</feature>
<evidence type="ECO:0000256" key="2">
    <source>
        <dbReference type="SAM" id="Phobius"/>
    </source>
</evidence>
<evidence type="ECO:0000313" key="4">
    <source>
        <dbReference type="EMBL" id="GIF83270.1"/>
    </source>
</evidence>